<dbReference type="AlphaFoldDB" id="A0A8D0U787"/>
<keyword evidence="1" id="KW-0812">Transmembrane</keyword>
<accession>A0A8D0U787</accession>
<proteinExistence type="predicted"/>
<sequence length="136" mass="16164">MPKSGIAGSYGSSVCRFLRYLQTVLHSGCTRLHSHQQCRRVHFSPQPLQHLLFVDLLMIAILTVVRRYLMVVLICISLKNLVNNKKIAFLFFFDLFIYFFNYFFLFFYFFPLYSKGVRLSLHVYITINFFPQDRIS</sequence>
<protein>
    <submittedName>
        <fullName evidence="2">Uncharacterized protein</fullName>
    </submittedName>
</protein>
<organism evidence="2 3">
    <name type="scientific">Sus scrofa</name>
    <name type="common">Pig</name>
    <dbReference type="NCBI Taxonomy" id="9823"/>
    <lineage>
        <taxon>Eukaryota</taxon>
        <taxon>Metazoa</taxon>
        <taxon>Chordata</taxon>
        <taxon>Craniata</taxon>
        <taxon>Vertebrata</taxon>
        <taxon>Euteleostomi</taxon>
        <taxon>Mammalia</taxon>
        <taxon>Eutheria</taxon>
        <taxon>Laurasiatheria</taxon>
        <taxon>Artiodactyla</taxon>
        <taxon>Suina</taxon>
        <taxon>Suidae</taxon>
        <taxon>Sus</taxon>
    </lineage>
</organism>
<evidence type="ECO:0000313" key="3">
    <source>
        <dbReference type="Proteomes" id="UP000694726"/>
    </source>
</evidence>
<feature type="transmembrane region" description="Helical" evidence="1">
    <location>
        <begin position="51"/>
        <end position="76"/>
    </location>
</feature>
<evidence type="ECO:0000313" key="2">
    <source>
        <dbReference type="Ensembl" id="ENSSSCP00015029836.1"/>
    </source>
</evidence>
<reference evidence="2" key="1">
    <citation type="submission" date="2025-08" db="UniProtKB">
        <authorList>
            <consortium name="Ensembl"/>
        </authorList>
    </citation>
    <scope>IDENTIFICATION</scope>
</reference>
<dbReference type="Ensembl" id="ENSSSCT00015074353.1">
    <property type="protein sequence ID" value="ENSSSCP00015029836.1"/>
    <property type="gene ID" value="ENSSSCG00015055820.1"/>
</dbReference>
<feature type="transmembrane region" description="Helical" evidence="1">
    <location>
        <begin position="88"/>
        <end position="110"/>
    </location>
</feature>
<name>A0A8D0U787_PIG</name>
<keyword evidence="1" id="KW-1133">Transmembrane helix</keyword>
<evidence type="ECO:0000256" key="1">
    <source>
        <dbReference type="SAM" id="Phobius"/>
    </source>
</evidence>
<keyword evidence="1" id="KW-0472">Membrane</keyword>
<dbReference type="Proteomes" id="UP000694726">
    <property type="component" value="Unplaced"/>
</dbReference>